<name>A0A1X7TN44_AMPQE</name>
<accession>A0A1X7TN44</accession>
<protein>
    <submittedName>
        <fullName evidence="1">Uncharacterized protein</fullName>
    </submittedName>
</protein>
<dbReference type="InParanoid" id="A0A1X7TN44"/>
<organism evidence="1">
    <name type="scientific">Amphimedon queenslandica</name>
    <name type="common">Sponge</name>
    <dbReference type="NCBI Taxonomy" id="400682"/>
    <lineage>
        <taxon>Eukaryota</taxon>
        <taxon>Metazoa</taxon>
        <taxon>Porifera</taxon>
        <taxon>Demospongiae</taxon>
        <taxon>Heteroscleromorpha</taxon>
        <taxon>Haplosclerida</taxon>
        <taxon>Niphatidae</taxon>
        <taxon>Amphimedon</taxon>
    </lineage>
</organism>
<reference evidence="1" key="1">
    <citation type="submission" date="2017-05" db="UniProtKB">
        <authorList>
            <consortium name="EnsemblMetazoa"/>
        </authorList>
    </citation>
    <scope>IDENTIFICATION</scope>
</reference>
<dbReference type="AlphaFoldDB" id="A0A1X7TN44"/>
<sequence>TGRKNRFSVKTTIIQSMACQFYSFKVFADNIHDVDRSTLPLSQAEFRSSCCSNSESSINTT</sequence>
<evidence type="ECO:0000313" key="1">
    <source>
        <dbReference type="EnsemblMetazoa" id="Aqu2.1.16386_001"/>
    </source>
</evidence>
<proteinExistence type="predicted"/>
<dbReference type="EnsemblMetazoa" id="Aqu2.1.16386_001">
    <property type="protein sequence ID" value="Aqu2.1.16386_001"/>
    <property type="gene ID" value="Aqu2.1.16386"/>
</dbReference>